<evidence type="ECO:0000256" key="1">
    <source>
        <dbReference type="ARBA" id="ARBA00001182"/>
    </source>
</evidence>
<dbReference type="InterPro" id="IPR013766">
    <property type="entry name" value="Thioredoxin_domain"/>
</dbReference>
<evidence type="ECO:0000256" key="9">
    <source>
        <dbReference type="RuleBase" id="RU004208"/>
    </source>
</evidence>
<dbReference type="InterPro" id="IPR005788">
    <property type="entry name" value="PDI_thioredoxin-like_dom"/>
</dbReference>
<sequence>MFTSFSAHKNALVAGILALACLACVARAGNEPGAALEGVVELTTSDFDAKVGKDVAALVEFYAPWCGHCQNLVPEYAKLGLAAASAKDKVLIGKVDATEQKELATRFDVSGYPTLLFFPAGSQKPDKYEEAREAKAMVSFLNNRIKGLNIFIPREAKYVLELSASNFDNVALDAQKDAFVLFYAPWCGHCKRLHPFFEQLAKVYQNEKDLIIANVDADDTTNSELAKRYKVEGYPTLVFLPKGKKESVPYEGDRSLDAMLKFVNEKTGKKRTASGDFESTVGVSEKVTGLMKDMVQPGKSKEERERILAEVQNAISERELGEGAMHYIRLATKVLEEGHEYIEKEHKRVTRLLAGRLTGVKRDSLTIRLNILSSIQGQ</sequence>
<dbReference type="PRINTS" id="PR00421">
    <property type="entry name" value="THIOREDOXIN"/>
</dbReference>
<gene>
    <name evidence="12" type="ORF">TCIL3000_7_920</name>
</gene>
<feature type="domain" description="Thioredoxin" evidence="11">
    <location>
        <begin position="22"/>
        <end position="117"/>
    </location>
</feature>
<feature type="domain" description="Thioredoxin" evidence="11">
    <location>
        <begin position="118"/>
        <end position="268"/>
    </location>
</feature>
<proteinExistence type="inferred from homology"/>
<evidence type="ECO:0000313" key="12">
    <source>
        <dbReference type="EMBL" id="CCC91291.1"/>
    </source>
</evidence>
<keyword evidence="8" id="KW-0676">Redox-active center</keyword>
<dbReference type="FunFam" id="3.40.30.10:FF:000032">
    <property type="entry name" value="Protein disulfide-isomerase A6 homolog"/>
    <property type="match status" value="1"/>
</dbReference>
<dbReference type="EC" id="5.3.4.1" evidence="3"/>
<dbReference type="PROSITE" id="PS00194">
    <property type="entry name" value="THIOREDOXIN_1"/>
    <property type="match status" value="2"/>
</dbReference>
<comment type="catalytic activity">
    <reaction evidence="1">
        <text>Catalyzes the rearrangement of -S-S- bonds in proteins.</text>
        <dbReference type="EC" id="5.3.4.1"/>
    </reaction>
</comment>
<keyword evidence="5" id="KW-0677">Repeat</keyword>
<evidence type="ECO:0000256" key="5">
    <source>
        <dbReference type="ARBA" id="ARBA00022737"/>
    </source>
</evidence>
<reference evidence="12" key="1">
    <citation type="journal article" date="2012" name="Proc. Natl. Acad. Sci. U.S.A.">
        <title>Antigenic diversity is generated by distinct evolutionary mechanisms in African trypanosome species.</title>
        <authorList>
            <person name="Jackson A.P."/>
            <person name="Berry A."/>
            <person name="Aslett M."/>
            <person name="Allison H.C."/>
            <person name="Burton P."/>
            <person name="Vavrova-Anderson J."/>
            <person name="Brown R."/>
            <person name="Browne H."/>
            <person name="Corton N."/>
            <person name="Hauser H."/>
            <person name="Gamble J."/>
            <person name="Gilderthorp R."/>
            <person name="Marcello L."/>
            <person name="McQuillan J."/>
            <person name="Otto T.D."/>
            <person name="Quail M.A."/>
            <person name="Sanders M.J."/>
            <person name="van Tonder A."/>
            <person name="Ginger M.L."/>
            <person name="Field M.C."/>
            <person name="Barry J.D."/>
            <person name="Hertz-Fowler C."/>
            <person name="Berriman M."/>
        </authorList>
    </citation>
    <scope>NUCLEOTIDE SEQUENCE</scope>
    <source>
        <strain evidence="12">IL3000</strain>
    </source>
</reference>
<organism evidence="12">
    <name type="scientific">Trypanosoma congolense (strain IL3000)</name>
    <dbReference type="NCBI Taxonomy" id="1068625"/>
    <lineage>
        <taxon>Eukaryota</taxon>
        <taxon>Discoba</taxon>
        <taxon>Euglenozoa</taxon>
        <taxon>Kinetoplastea</taxon>
        <taxon>Metakinetoplastina</taxon>
        <taxon>Trypanosomatida</taxon>
        <taxon>Trypanosomatidae</taxon>
        <taxon>Trypanosoma</taxon>
        <taxon>Nannomonas</taxon>
    </lineage>
</organism>
<dbReference type="VEuPathDB" id="TriTrypDB:TcIL3000_7_920"/>
<keyword evidence="7" id="KW-0413">Isomerase</keyword>
<accession>G0UPI0</accession>
<dbReference type="GO" id="GO:0005783">
    <property type="term" value="C:endoplasmic reticulum"/>
    <property type="evidence" value="ECO:0007669"/>
    <property type="project" value="InterPro"/>
</dbReference>
<evidence type="ECO:0000256" key="7">
    <source>
        <dbReference type="ARBA" id="ARBA00023235"/>
    </source>
</evidence>
<comment type="similarity">
    <text evidence="2 9">Belongs to the protein disulfide isomerase family.</text>
</comment>
<protein>
    <recommendedName>
        <fullName evidence="3">protein disulfide-isomerase</fullName>
        <ecNumber evidence="3">5.3.4.1</ecNumber>
    </recommendedName>
</protein>
<dbReference type="InterPro" id="IPR036249">
    <property type="entry name" value="Thioredoxin-like_sf"/>
</dbReference>
<dbReference type="SUPFAM" id="SSF52833">
    <property type="entry name" value="Thioredoxin-like"/>
    <property type="match status" value="2"/>
</dbReference>
<keyword evidence="6" id="KW-1015">Disulfide bond</keyword>
<dbReference type="InterPro" id="IPR017937">
    <property type="entry name" value="Thioredoxin_CS"/>
</dbReference>
<dbReference type="InterPro" id="IPR011679">
    <property type="entry name" value="ERp29_C"/>
</dbReference>
<evidence type="ECO:0000256" key="3">
    <source>
        <dbReference type="ARBA" id="ARBA00012723"/>
    </source>
</evidence>
<dbReference type="InterPro" id="IPR051063">
    <property type="entry name" value="PDI"/>
</dbReference>
<evidence type="ECO:0000259" key="11">
    <source>
        <dbReference type="PROSITE" id="PS51352"/>
    </source>
</evidence>
<dbReference type="InterPro" id="IPR036356">
    <property type="entry name" value="ERp29_C_sf"/>
</dbReference>
<evidence type="ECO:0000256" key="2">
    <source>
        <dbReference type="ARBA" id="ARBA00006347"/>
    </source>
</evidence>
<evidence type="ECO:0000256" key="8">
    <source>
        <dbReference type="ARBA" id="ARBA00023284"/>
    </source>
</evidence>
<dbReference type="PANTHER" id="PTHR45672:SF11">
    <property type="entry name" value="PROTEIN DISULFIDE-ISOMERASE C17H9.14C"/>
    <property type="match status" value="1"/>
</dbReference>
<dbReference type="PANTHER" id="PTHR45672">
    <property type="entry name" value="PROTEIN DISULFIDE-ISOMERASE C17H9.14C-RELATED"/>
    <property type="match status" value="1"/>
</dbReference>
<dbReference type="Pfam" id="PF00085">
    <property type="entry name" value="Thioredoxin"/>
    <property type="match status" value="2"/>
</dbReference>
<name>G0UPI0_TRYCI</name>
<dbReference type="Pfam" id="PF07749">
    <property type="entry name" value="ERp29"/>
    <property type="match status" value="1"/>
</dbReference>
<evidence type="ECO:0000256" key="4">
    <source>
        <dbReference type="ARBA" id="ARBA00022729"/>
    </source>
</evidence>
<feature type="chain" id="PRO_5003410348" description="protein disulfide-isomerase" evidence="10">
    <location>
        <begin position="29"/>
        <end position="378"/>
    </location>
</feature>
<dbReference type="PROSITE" id="PS51352">
    <property type="entry name" value="THIOREDOXIN_2"/>
    <property type="match status" value="2"/>
</dbReference>
<dbReference type="GO" id="GO:0006457">
    <property type="term" value="P:protein folding"/>
    <property type="evidence" value="ECO:0007669"/>
    <property type="project" value="TreeGrafter"/>
</dbReference>
<dbReference type="EMBL" id="HE575320">
    <property type="protein sequence ID" value="CCC91291.1"/>
    <property type="molecule type" value="Genomic_DNA"/>
</dbReference>
<dbReference type="Gene3D" id="3.40.30.10">
    <property type="entry name" value="Glutaredoxin"/>
    <property type="match status" value="2"/>
</dbReference>
<dbReference type="Gene3D" id="1.20.1150.12">
    <property type="entry name" value="Endoplasmic reticulum resident protein 29, C-terminal domain"/>
    <property type="match status" value="1"/>
</dbReference>
<dbReference type="CDD" id="cd00238">
    <property type="entry name" value="ERp29c"/>
    <property type="match status" value="1"/>
</dbReference>
<feature type="signal peptide" evidence="10">
    <location>
        <begin position="1"/>
        <end position="28"/>
    </location>
</feature>
<dbReference type="CDD" id="cd02998">
    <property type="entry name" value="PDI_a_ERp38"/>
    <property type="match status" value="2"/>
</dbReference>
<evidence type="ECO:0000256" key="10">
    <source>
        <dbReference type="SAM" id="SignalP"/>
    </source>
</evidence>
<dbReference type="GO" id="GO:0003756">
    <property type="term" value="F:protein disulfide isomerase activity"/>
    <property type="evidence" value="ECO:0007669"/>
    <property type="project" value="UniProtKB-EC"/>
</dbReference>
<dbReference type="SUPFAM" id="SSF47933">
    <property type="entry name" value="ERP29 C domain-like"/>
    <property type="match status" value="1"/>
</dbReference>
<keyword evidence="4 10" id="KW-0732">Signal</keyword>
<dbReference type="NCBIfam" id="TIGR01126">
    <property type="entry name" value="pdi_dom"/>
    <property type="match status" value="2"/>
</dbReference>
<evidence type="ECO:0000256" key="6">
    <source>
        <dbReference type="ARBA" id="ARBA00023157"/>
    </source>
</evidence>
<dbReference type="AlphaFoldDB" id="G0UPI0"/>